<evidence type="ECO:0000256" key="1">
    <source>
        <dbReference type="SAM" id="MobiDB-lite"/>
    </source>
</evidence>
<feature type="region of interest" description="Disordered" evidence="1">
    <location>
        <begin position="1"/>
        <end position="22"/>
    </location>
</feature>
<reference evidence="2" key="2">
    <citation type="submission" date="2021-04" db="EMBL/GenBank/DDBJ databases">
        <authorList>
            <person name="Gilroy R."/>
        </authorList>
    </citation>
    <scope>NUCLEOTIDE SEQUENCE</scope>
    <source>
        <strain evidence="2">CHK33-5263</strain>
    </source>
</reference>
<organism evidence="2 3">
    <name type="scientific">Candidatus Gallimonas intestinigallinarum</name>
    <dbReference type="NCBI Taxonomy" id="2838604"/>
    <lineage>
        <taxon>Bacteria</taxon>
        <taxon>Bacillati</taxon>
        <taxon>Bacillota</taxon>
        <taxon>Clostridia</taxon>
        <taxon>Candidatus Gallimonas</taxon>
    </lineage>
</organism>
<dbReference type="Proteomes" id="UP000824044">
    <property type="component" value="Unassembled WGS sequence"/>
</dbReference>
<dbReference type="AlphaFoldDB" id="A0A9D2IWV4"/>
<comment type="caution">
    <text evidence="2">The sequence shown here is derived from an EMBL/GenBank/DDBJ whole genome shotgun (WGS) entry which is preliminary data.</text>
</comment>
<accession>A0A9D2IWV4</accession>
<dbReference type="EMBL" id="DXBS01000145">
    <property type="protein sequence ID" value="HIZ25382.1"/>
    <property type="molecule type" value="Genomic_DNA"/>
</dbReference>
<evidence type="ECO:0000313" key="2">
    <source>
        <dbReference type="EMBL" id="HIZ25382.1"/>
    </source>
</evidence>
<evidence type="ECO:0000313" key="3">
    <source>
        <dbReference type="Proteomes" id="UP000824044"/>
    </source>
</evidence>
<name>A0A9D2IWV4_9FIRM</name>
<sequence>MKRRTAADKRSLQKGADMKSEEDVLGSYTGICTEDCYEKPVQDADDL</sequence>
<reference evidence="2" key="1">
    <citation type="journal article" date="2021" name="PeerJ">
        <title>Extensive microbial diversity within the chicken gut microbiome revealed by metagenomics and culture.</title>
        <authorList>
            <person name="Gilroy R."/>
            <person name="Ravi A."/>
            <person name="Getino M."/>
            <person name="Pursley I."/>
            <person name="Horton D.L."/>
            <person name="Alikhan N.F."/>
            <person name="Baker D."/>
            <person name="Gharbi K."/>
            <person name="Hall N."/>
            <person name="Watson M."/>
            <person name="Adriaenssens E.M."/>
            <person name="Foster-Nyarko E."/>
            <person name="Jarju S."/>
            <person name="Secka A."/>
            <person name="Antonio M."/>
            <person name="Oren A."/>
            <person name="Chaudhuri R.R."/>
            <person name="La Ragione R."/>
            <person name="Hildebrand F."/>
            <person name="Pallen M.J."/>
        </authorList>
    </citation>
    <scope>NUCLEOTIDE SEQUENCE</scope>
    <source>
        <strain evidence="2">CHK33-5263</strain>
    </source>
</reference>
<proteinExistence type="predicted"/>
<gene>
    <name evidence="2" type="ORF">H9812_07970</name>
</gene>
<protein>
    <submittedName>
        <fullName evidence="2">Uncharacterized protein</fullName>
    </submittedName>
</protein>